<keyword evidence="5" id="KW-0539">Nucleus</keyword>
<feature type="compositionally biased region" description="Pro residues" evidence="6">
    <location>
        <begin position="215"/>
        <end position="231"/>
    </location>
</feature>
<protein>
    <recommendedName>
        <fullName evidence="8">Xylanolytic transcriptional activator regulatory domain-containing protein</fullName>
    </recommendedName>
</protein>
<dbReference type="CDD" id="cd12148">
    <property type="entry name" value="fungal_TF_MHR"/>
    <property type="match status" value="1"/>
</dbReference>
<evidence type="ECO:0000256" key="7">
    <source>
        <dbReference type="SAM" id="Phobius"/>
    </source>
</evidence>
<evidence type="ECO:0000256" key="1">
    <source>
        <dbReference type="ARBA" id="ARBA00004123"/>
    </source>
</evidence>
<gene>
    <name evidence="9" type="ORF">D9613_001894</name>
</gene>
<comment type="subcellular location">
    <subcellularLocation>
        <location evidence="1">Nucleus</location>
    </subcellularLocation>
</comment>
<dbReference type="InterPro" id="IPR050815">
    <property type="entry name" value="TF_fung"/>
</dbReference>
<keyword evidence="3" id="KW-0805">Transcription regulation</keyword>
<feature type="compositionally biased region" description="Pro residues" evidence="6">
    <location>
        <begin position="1"/>
        <end position="12"/>
    </location>
</feature>
<feature type="compositionally biased region" description="Polar residues" evidence="6">
    <location>
        <begin position="232"/>
        <end position="254"/>
    </location>
</feature>
<feature type="region of interest" description="Disordered" evidence="6">
    <location>
        <begin position="1"/>
        <end position="71"/>
    </location>
</feature>
<feature type="compositionally biased region" description="Polar residues" evidence="6">
    <location>
        <begin position="55"/>
        <end position="71"/>
    </location>
</feature>
<dbReference type="SMART" id="SM00906">
    <property type="entry name" value="Fungal_trans"/>
    <property type="match status" value="1"/>
</dbReference>
<feature type="region of interest" description="Disordered" evidence="6">
    <location>
        <begin position="161"/>
        <end position="269"/>
    </location>
</feature>
<dbReference type="InterPro" id="IPR007219">
    <property type="entry name" value="XnlR_reg_dom"/>
</dbReference>
<feature type="region of interest" description="Disordered" evidence="6">
    <location>
        <begin position="83"/>
        <end position="128"/>
    </location>
</feature>
<evidence type="ECO:0000256" key="5">
    <source>
        <dbReference type="ARBA" id="ARBA00023242"/>
    </source>
</evidence>
<feature type="compositionally biased region" description="Low complexity" evidence="6">
    <location>
        <begin position="117"/>
        <end position="126"/>
    </location>
</feature>
<feature type="compositionally biased region" description="Polar residues" evidence="6">
    <location>
        <begin position="20"/>
        <end position="34"/>
    </location>
</feature>
<feature type="region of interest" description="Disordered" evidence="6">
    <location>
        <begin position="1086"/>
        <end position="1135"/>
    </location>
</feature>
<dbReference type="PANTHER" id="PTHR47338:SF29">
    <property type="entry name" value="ZN(2)-C6 FUNGAL-TYPE DOMAIN-CONTAINING PROTEIN"/>
    <property type="match status" value="1"/>
</dbReference>
<keyword evidence="7" id="KW-0472">Membrane</keyword>
<keyword evidence="4" id="KW-0804">Transcription</keyword>
<evidence type="ECO:0000259" key="8">
    <source>
        <dbReference type="SMART" id="SM00906"/>
    </source>
</evidence>
<keyword evidence="7" id="KW-1133">Transmembrane helix</keyword>
<feature type="region of interest" description="Disordered" evidence="6">
    <location>
        <begin position="346"/>
        <end position="366"/>
    </location>
</feature>
<dbReference type="Pfam" id="PF04082">
    <property type="entry name" value="Fungal_trans"/>
    <property type="match status" value="1"/>
</dbReference>
<proteinExistence type="predicted"/>
<comment type="caution">
    <text evidence="9">The sequence shown here is derived from an EMBL/GenBank/DDBJ whole genome shotgun (WGS) entry which is preliminary data.</text>
</comment>
<organism evidence="9 10">
    <name type="scientific">Agrocybe pediades</name>
    <dbReference type="NCBI Taxonomy" id="84607"/>
    <lineage>
        <taxon>Eukaryota</taxon>
        <taxon>Fungi</taxon>
        <taxon>Dikarya</taxon>
        <taxon>Basidiomycota</taxon>
        <taxon>Agaricomycotina</taxon>
        <taxon>Agaricomycetes</taxon>
        <taxon>Agaricomycetidae</taxon>
        <taxon>Agaricales</taxon>
        <taxon>Agaricineae</taxon>
        <taxon>Strophariaceae</taxon>
        <taxon>Agrocybe</taxon>
    </lineage>
</organism>
<sequence length="1669" mass="181631">MSNNRSPPPPPVTRHISAASIDTNASGIAESTISLGLGRFPEPPSSIPSTPIRSNFGNNSPSRSTFGQSSLPAISALRRVLPQPQPSEVATHSPLSSNQSPSFDPPNPHLSASDPLTRPTTSTNTTSIDWHNAASNLAVDAAEDRLLPTSFITTLLQQNKELRRQRRTSHGSDAFSGISEMTYPPPMSQYEPRANISNLVPAGSSHRHTPGRALPSPPQYKPQESRPPPSAFPQNSKVANRMSGDSETLHSAQGHSAIVRGPDSSRMRDPSVVGIASAMLYGYSGSSQISSTQDSDTIRSMDKGGYQNKLSPTYESGDELDYKGHKIDPDFTTSPATDAHRRFLRENASRDPTASRNSLHSTRSTSASFMSRISGLSLRRIIPWRRVKPLPPVPLIPNISVAAENAHRKADDSTPLPELVNRAGLLQAMLDNGQHPYNSLHDRHDIPNPVGMTYEEYEAEVKKEGFTSPLASTMSKPMSFHPSPRGPYASPRNAPSRKKRCIILLSFIVIAVLAAIGAGVGATLGRKKTGPQFDCKGNFTGAGCSLDTTCVCTSSTNCNGLAQAIIHLIPVMNREFGTNMTEASTYSNIWLMQGSPSTSDCAAQALLLDVGPGINQLTAPNRTQWARSAMLWNAVQTQDIDVTQKMTQFVQSLPWDTLSSTDGPTTAGAPFTTTVAGFTYDYAAQTITQPPASFATLGQPSSEQISRVSSTAQSALDHMYTYAQASSLQQQTALKKYWVSVLLQRPADLPTFTGVLSAAPILLPFNASSKTIRNLYVSSPSSSFPPPLSCFPGLSSSLTQRIASLESTVFGLQPAASAGQFDPTCYRDRPVYGTLDVLNLRLPSVDGRTGTDKQAAVLSHKASSRVVLYQGDLLSGIDVSSTSGGTLSSTQIDPRQYGTLSFSDHVVLRYLQSFPNVTLATAFIDFILNTATKLNVPPDVSSTLFQSLQSIPILEVAVFGDIPPSDLTSTVSPFTNPSGTLFFGSDDGAAMRNWTINTIAGPVIWTENATSPVVARDTSLAESDTITLTWNAISLAISHNIAGVIMPEKPECTFDDVSEVPTTVSEGPKNKYERLENRINELEALLRQKENTTSGKDDPYKRNGDSDGTSSAGHHSRSPPQHTSHTPPSNGGSQIGSYISDVSWPRWPPSLPNPELLKHLVDVFFLFHPHANRLFHAPSFMSSLALPPNHPKFPSPPVLHAICAIGSLYTASVTSPPLPNYDEVSPDEIFLERYRIKEQRPDSFAEQQAKLARETAERLNSLGEDLFQVLQANIILTWFYWSHGRWVDIFLSSAHSMRLAVPLGLNMCPPFHSITKSERPPSILPPARTVIEDETRRNTFWLAYATERQHGCGNGWALSLDNQDVSQLLPVRGDHFMQGALVPPIDRQWAHTRDVLLVHPENQTDSFILYIKGTILISQAKAFNLRFRSKHFAGDPSVAPVYSDDPLASDEPVDPRGSAAFIELDHIVSSFRASFPSHLRNPIKDNVVDNHLYTTCLVPHVATIVLHDPHAEVRQSGCISALKILTAARAILDLIYSVWSTSFDITLLDSFCTFCWFTGGRVLVRFLQAALDANSVDQVSTLRAEIDFVHSAIAKVGQRIPLAHRYAKMLGDLIQEICGTAPRIPVQITFPRPLEPHVLHTLFEEGSHPGSNISLHASLHEPGSFLSLA</sequence>
<feature type="domain" description="Xylanolytic transcriptional activator regulatory" evidence="8">
    <location>
        <begin position="1289"/>
        <end position="1376"/>
    </location>
</feature>
<evidence type="ECO:0000256" key="2">
    <source>
        <dbReference type="ARBA" id="ARBA00022723"/>
    </source>
</evidence>
<dbReference type="EMBL" id="JAACJL010000001">
    <property type="protein sequence ID" value="KAF4623153.1"/>
    <property type="molecule type" value="Genomic_DNA"/>
</dbReference>
<dbReference type="GO" id="GO:0006351">
    <property type="term" value="P:DNA-templated transcription"/>
    <property type="evidence" value="ECO:0007669"/>
    <property type="project" value="InterPro"/>
</dbReference>
<accession>A0A8H4R5A3</accession>
<keyword evidence="7" id="KW-0812">Transmembrane</keyword>
<dbReference type="GO" id="GO:0008270">
    <property type="term" value="F:zinc ion binding"/>
    <property type="evidence" value="ECO:0007669"/>
    <property type="project" value="InterPro"/>
</dbReference>
<feature type="transmembrane region" description="Helical" evidence="7">
    <location>
        <begin position="502"/>
        <end position="525"/>
    </location>
</feature>
<feature type="region of interest" description="Disordered" evidence="6">
    <location>
        <begin position="286"/>
        <end position="314"/>
    </location>
</feature>
<dbReference type="PANTHER" id="PTHR47338">
    <property type="entry name" value="ZN(II)2CYS6 TRANSCRIPTION FACTOR (EUROFUNG)-RELATED"/>
    <property type="match status" value="1"/>
</dbReference>
<feature type="compositionally biased region" description="Low complexity" evidence="6">
    <location>
        <begin position="286"/>
        <end position="295"/>
    </location>
</feature>
<feature type="region of interest" description="Disordered" evidence="6">
    <location>
        <begin position="468"/>
        <end position="494"/>
    </location>
</feature>
<dbReference type="GO" id="GO:0005634">
    <property type="term" value="C:nucleus"/>
    <property type="evidence" value="ECO:0007669"/>
    <property type="project" value="UniProtKB-SubCell"/>
</dbReference>
<feature type="compositionally biased region" description="Basic and acidic residues" evidence="6">
    <location>
        <begin position="1086"/>
        <end position="1105"/>
    </location>
</feature>
<keyword evidence="2" id="KW-0479">Metal-binding</keyword>
<evidence type="ECO:0000313" key="9">
    <source>
        <dbReference type="EMBL" id="KAF4623153.1"/>
    </source>
</evidence>
<dbReference type="GO" id="GO:0003677">
    <property type="term" value="F:DNA binding"/>
    <property type="evidence" value="ECO:0007669"/>
    <property type="project" value="InterPro"/>
</dbReference>
<keyword evidence="10" id="KW-1185">Reference proteome</keyword>
<evidence type="ECO:0000256" key="3">
    <source>
        <dbReference type="ARBA" id="ARBA00023015"/>
    </source>
</evidence>
<dbReference type="Proteomes" id="UP000521872">
    <property type="component" value="Unassembled WGS sequence"/>
</dbReference>
<evidence type="ECO:0000313" key="10">
    <source>
        <dbReference type="Proteomes" id="UP000521872"/>
    </source>
</evidence>
<feature type="compositionally biased region" description="Polar residues" evidence="6">
    <location>
        <begin position="350"/>
        <end position="366"/>
    </location>
</feature>
<evidence type="ECO:0000256" key="4">
    <source>
        <dbReference type="ARBA" id="ARBA00023163"/>
    </source>
</evidence>
<dbReference type="GO" id="GO:0000981">
    <property type="term" value="F:DNA-binding transcription factor activity, RNA polymerase II-specific"/>
    <property type="evidence" value="ECO:0007669"/>
    <property type="project" value="InterPro"/>
</dbReference>
<feature type="compositionally biased region" description="Low complexity" evidence="6">
    <location>
        <begin position="1118"/>
        <end position="1129"/>
    </location>
</feature>
<name>A0A8H4R5A3_9AGAR</name>
<evidence type="ECO:0000256" key="6">
    <source>
        <dbReference type="SAM" id="MobiDB-lite"/>
    </source>
</evidence>
<feature type="compositionally biased region" description="Polar residues" evidence="6">
    <location>
        <begin position="86"/>
        <end position="102"/>
    </location>
</feature>
<reference evidence="9 10" key="1">
    <citation type="submission" date="2019-12" db="EMBL/GenBank/DDBJ databases">
        <authorList>
            <person name="Floudas D."/>
            <person name="Bentzer J."/>
            <person name="Ahren D."/>
            <person name="Johansson T."/>
            <person name="Persson P."/>
            <person name="Tunlid A."/>
        </authorList>
    </citation>
    <scope>NUCLEOTIDE SEQUENCE [LARGE SCALE GENOMIC DNA]</scope>
    <source>
        <strain evidence="9 10">CBS 102.39</strain>
    </source>
</reference>